<dbReference type="InterPro" id="IPR003593">
    <property type="entry name" value="AAA+_ATPase"/>
</dbReference>
<dbReference type="GO" id="GO:0016887">
    <property type="term" value="F:ATP hydrolysis activity"/>
    <property type="evidence" value="ECO:0007669"/>
    <property type="project" value="InterPro"/>
</dbReference>
<keyword evidence="3" id="KW-0547">Nucleotide-binding</keyword>
<dbReference type="GO" id="GO:0005524">
    <property type="term" value="F:ATP binding"/>
    <property type="evidence" value="ECO:0007669"/>
    <property type="project" value="UniProtKB-KW"/>
</dbReference>
<dbReference type="InterPro" id="IPR027417">
    <property type="entry name" value="P-loop_NTPase"/>
</dbReference>
<dbReference type="AlphaFoldDB" id="A0A098APK0"/>
<dbReference type="InterPro" id="IPR003439">
    <property type="entry name" value="ABC_transporter-like_ATP-bd"/>
</dbReference>
<protein>
    <submittedName>
        <fullName evidence="6">Putative integrative and conjugative element protein</fullName>
    </submittedName>
</protein>
<evidence type="ECO:0000256" key="4">
    <source>
        <dbReference type="ARBA" id="ARBA00022840"/>
    </source>
</evidence>
<evidence type="ECO:0000313" key="6">
    <source>
        <dbReference type="EMBL" id="CDQ30507.1"/>
    </source>
</evidence>
<dbReference type="PROSITE" id="PS50893">
    <property type="entry name" value="ABC_TRANSPORTER_2"/>
    <property type="match status" value="1"/>
</dbReference>
<dbReference type="Pfam" id="PF00005">
    <property type="entry name" value="ABC_tran"/>
    <property type="match status" value="1"/>
</dbReference>
<accession>A0A098APK0</accession>
<dbReference type="InterPro" id="IPR017871">
    <property type="entry name" value="ABC_transporter-like_CS"/>
</dbReference>
<dbReference type="PROSITE" id="PS00211">
    <property type="entry name" value="ABC_TRANSPORTER_1"/>
    <property type="match status" value="1"/>
</dbReference>
<reference evidence="6" key="2">
    <citation type="submission" date="2014-10" db="EMBL/GenBank/DDBJ databases">
        <title>Contrasting mechanisms driving short-term and long-term diversification of pneumococci.</title>
        <authorList>
            <person name="Croucher N.J."/>
            <person name="Coupland P.C."/>
            <person name="Stevenson A.E."/>
            <person name="Callendrello A."/>
            <person name="Bentley S.D."/>
            <person name="Hanage W.P."/>
        </authorList>
    </citation>
    <scope>NUCLEOTIDE SEQUENCE</scope>
    <source>
        <strain evidence="6">6U8ZJ</strain>
    </source>
</reference>
<evidence type="ECO:0000256" key="1">
    <source>
        <dbReference type="ARBA" id="ARBA00005417"/>
    </source>
</evidence>
<dbReference type="PANTHER" id="PTHR42711">
    <property type="entry name" value="ABC TRANSPORTER ATP-BINDING PROTEIN"/>
    <property type="match status" value="1"/>
</dbReference>
<dbReference type="PANTHER" id="PTHR42711:SF5">
    <property type="entry name" value="ABC TRANSPORTER ATP-BINDING PROTEIN NATA"/>
    <property type="match status" value="1"/>
</dbReference>
<feature type="domain" description="ABC transporter" evidence="5">
    <location>
        <begin position="5"/>
        <end position="234"/>
    </location>
</feature>
<evidence type="ECO:0000256" key="3">
    <source>
        <dbReference type="ARBA" id="ARBA00022741"/>
    </source>
</evidence>
<proteinExistence type="inferred from homology"/>
<evidence type="ECO:0000259" key="5">
    <source>
        <dbReference type="PROSITE" id="PS50893"/>
    </source>
</evidence>
<sequence length="305" mass="34351">MNCFLKMNNVSVRYDDVIALKDITLQINKGDFIGLLGSNGAGKSTLINSIVGFQEIYLGEIEYCDKDLIVSSQPFAHLGFTPQTTVIDFYTTVKDNVILGLNLAGKFGKNAEKLCQIALEIVGLADKKNNLVETLSGGQLQRVQIARAIAHNPDFYILDEPTVGLDTESAEKFLMYLKDKSLEGKTIIISSHDINLLEKFCKKILFLQNGSISFFGDMRDFVDNSTIKLNFSMQNRISRYQIEFLENFRFKVHIEDNDSFTIEVPIEEKILDVINEVGKACEIKNFSTSKLTLQESYLQRIGGEK</sequence>
<organism evidence="6">
    <name type="scientific">Streptococcus pneumoniae</name>
    <dbReference type="NCBI Taxonomy" id="1313"/>
    <lineage>
        <taxon>Bacteria</taxon>
        <taxon>Bacillati</taxon>
        <taxon>Bacillota</taxon>
        <taxon>Bacilli</taxon>
        <taxon>Lactobacillales</taxon>
        <taxon>Streptococcaceae</taxon>
        <taxon>Streptococcus</taxon>
    </lineage>
</organism>
<evidence type="ECO:0000256" key="2">
    <source>
        <dbReference type="ARBA" id="ARBA00022448"/>
    </source>
</evidence>
<dbReference type="SUPFAM" id="SSF52540">
    <property type="entry name" value="P-loop containing nucleoside triphosphate hydrolases"/>
    <property type="match status" value="1"/>
</dbReference>
<dbReference type="InterPro" id="IPR050763">
    <property type="entry name" value="ABC_transporter_ATP-binding"/>
</dbReference>
<keyword evidence="2" id="KW-0813">Transport</keyword>
<name>A0A098APK0_STREE</name>
<dbReference type="Gene3D" id="3.40.50.300">
    <property type="entry name" value="P-loop containing nucleotide triphosphate hydrolases"/>
    <property type="match status" value="1"/>
</dbReference>
<dbReference type="RefSeq" id="WP_000995574.1">
    <property type="nucleotide sequence ID" value="NZ_COBN02000027.1"/>
</dbReference>
<reference evidence="6" key="1">
    <citation type="submission" date="2014-04" db="EMBL/GenBank/DDBJ databases">
        <authorList>
            <person name="Croucher N."/>
        </authorList>
    </citation>
    <scope>NUCLEOTIDE SEQUENCE</scope>
    <source>
        <strain evidence="6">6U8ZJ</strain>
    </source>
</reference>
<dbReference type="EMBL" id="LK020703">
    <property type="protein sequence ID" value="CDQ30507.1"/>
    <property type="molecule type" value="Genomic_DNA"/>
</dbReference>
<dbReference type="SMART" id="SM00382">
    <property type="entry name" value="AAA"/>
    <property type="match status" value="1"/>
</dbReference>
<keyword evidence="4" id="KW-0067">ATP-binding</keyword>
<comment type="similarity">
    <text evidence="1">Belongs to the ABC transporter superfamily.</text>
</comment>